<evidence type="ECO:0000256" key="5">
    <source>
        <dbReference type="ARBA" id="ARBA00022737"/>
    </source>
</evidence>
<keyword evidence="2" id="KW-0813">Transport</keyword>
<comment type="caution">
    <text evidence="11">The sequence shown here is derived from an EMBL/GenBank/DDBJ whole genome shotgun (WGS) entry which is preliminary data.</text>
</comment>
<dbReference type="CDD" id="cd03216">
    <property type="entry name" value="ABC_Carb_Monos_I"/>
    <property type="match status" value="1"/>
</dbReference>
<keyword evidence="4" id="KW-0762">Sugar transport</keyword>
<feature type="domain" description="ABC transporter" evidence="10">
    <location>
        <begin position="9"/>
        <end position="245"/>
    </location>
</feature>
<gene>
    <name evidence="11" type="ORF">D5F11_002305</name>
</gene>
<dbReference type="Gene3D" id="3.40.50.300">
    <property type="entry name" value="P-loop containing nucleotide triphosphate hydrolases"/>
    <property type="match status" value="2"/>
</dbReference>
<dbReference type="EMBL" id="QYTW02000001">
    <property type="protein sequence ID" value="RST61728.1"/>
    <property type="molecule type" value="Genomic_DNA"/>
</dbReference>
<dbReference type="GO" id="GO:0016887">
    <property type="term" value="F:ATP hydrolysis activity"/>
    <property type="evidence" value="ECO:0007669"/>
    <property type="project" value="InterPro"/>
</dbReference>
<evidence type="ECO:0000259" key="10">
    <source>
        <dbReference type="PROSITE" id="PS50893"/>
    </source>
</evidence>
<feature type="domain" description="ABC transporter" evidence="10">
    <location>
        <begin position="252"/>
        <end position="500"/>
    </location>
</feature>
<evidence type="ECO:0000256" key="8">
    <source>
        <dbReference type="ARBA" id="ARBA00022967"/>
    </source>
</evidence>
<protein>
    <submittedName>
        <fullName evidence="11">Sugar ABC transporter ATP-binding protein</fullName>
    </submittedName>
</protein>
<dbReference type="GO" id="GO:0005886">
    <property type="term" value="C:plasma membrane"/>
    <property type="evidence" value="ECO:0007669"/>
    <property type="project" value="UniProtKB-SubCell"/>
</dbReference>
<sequence length="500" mass="55165">MKKEPINQVEMLGISKSFGRLSVLNKVNFSARAGEVHCLMGENGAGKSTLMKILSGAYQKDEGEIFIKGEKVNIIHPKDGRDQGISVIYQEFALAKDLTVAENIFIDNLGSGKVIISWRELCAKASELLEQLGFGDIDVEMPVSKLSVAYQQVVEICKALSRNSTVLVLDEPTAVLTTKEVEKLFQLIDNLKKKGVCIIYISHRLEEIFRMCDRITVLRDGNNVSTVNVKDIDKNTLVNLMIGRDLEEFYLKRKNSIGEVVLKVEKLTSGNLFKNITFEVRAGEVLGLSGLIGAGRTETMRAIFGIDKKDSGKVYLHNKPLTIKTPKQAVECGIAMLPEDRKSQGVLLNMSVKNNATLSALKNFTNFFGWINKRKENASVNDLVSKLGVKTASIDSKVSNLSGGNQQKVALMKWLNTDSKVLILDEPTRGVDVAAKVGMYEVINQLAAEGKAIIIVSSEMPEIIGTCDRVLVMREGEIMGELSKEELTEQNLIRFSMGVS</sequence>
<reference evidence="11 12" key="1">
    <citation type="submission" date="2018-12" db="EMBL/GenBank/DDBJ databases">
        <authorList>
            <person name="Sun L."/>
            <person name="Chen Z."/>
        </authorList>
    </citation>
    <scope>NUCLEOTIDE SEQUENCE [LARGE SCALE GENOMIC DNA]</scope>
    <source>
        <strain evidence="11 12">LMG 29736</strain>
    </source>
</reference>
<dbReference type="OrthoDB" id="9771863at2"/>
<keyword evidence="8" id="KW-1278">Translocase</keyword>
<name>A0A429XE35_SIMTE</name>
<keyword evidence="7 11" id="KW-0067">ATP-binding</keyword>
<evidence type="ECO:0000256" key="3">
    <source>
        <dbReference type="ARBA" id="ARBA00022475"/>
    </source>
</evidence>
<dbReference type="InterPro" id="IPR050107">
    <property type="entry name" value="ABC_carbohydrate_import_ATPase"/>
</dbReference>
<dbReference type="CDD" id="cd03215">
    <property type="entry name" value="ABC_Carb_Monos_II"/>
    <property type="match status" value="1"/>
</dbReference>
<evidence type="ECO:0000256" key="4">
    <source>
        <dbReference type="ARBA" id="ARBA00022597"/>
    </source>
</evidence>
<dbReference type="PANTHER" id="PTHR43790:SF3">
    <property type="entry name" value="D-ALLOSE IMPORT ATP-BINDING PROTEIN ALSA-RELATED"/>
    <property type="match status" value="1"/>
</dbReference>
<evidence type="ECO:0000256" key="6">
    <source>
        <dbReference type="ARBA" id="ARBA00022741"/>
    </source>
</evidence>
<dbReference type="PROSITE" id="PS50893">
    <property type="entry name" value="ABC_TRANSPORTER_2"/>
    <property type="match status" value="2"/>
</dbReference>
<evidence type="ECO:0000313" key="11">
    <source>
        <dbReference type="EMBL" id="RST61728.1"/>
    </source>
</evidence>
<comment type="subcellular location">
    <subcellularLocation>
        <location evidence="1">Cell membrane</location>
        <topology evidence="1">Peripheral membrane protein</topology>
    </subcellularLocation>
</comment>
<dbReference type="Proteomes" id="UP000287296">
    <property type="component" value="Unassembled WGS sequence"/>
</dbReference>
<dbReference type="Pfam" id="PF00005">
    <property type="entry name" value="ABC_tran"/>
    <property type="match status" value="2"/>
</dbReference>
<dbReference type="InterPro" id="IPR027417">
    <property type="entry name" value="P-loop_NTPase"/>
</dbReference>
<dbReference type="AlphaFoldDB" id="A0A429XE35"/>
<keyword evidence="9" id="KW-0472">Membrane</keyword>
<dbReference type="RefSeq" id="WP_120115680.1">
    <property type="nucleotide sequence ID" value="NZ_QYTW02000001.1"/>
</dbReference>
<dbReference type="InterPro" id="IPR003593">
    <property type="entry name" value="AAA+_ATPase"/>
</dbReference>
<dbReference type="SUPFAM" id="SSF52540">
    <property type="entry name" value="P-loop containing nucleoside triphosphate hydrolases"/>
    <property type="match status" value="2"/>
</dbReference>
<proteinExistence type="predicted"/>
<accession>A0A429XE35</accession>
<evidence type="ECO:0000313" key="12">
    <source>
        <dbReference type="Proteomes" id="UP000287296"/>
    </source>
</evidence>
<dbReference type="InterPro" id="IPR003439">
    <property type="entry name" value="ABC_transporter-like_ATP-bd"/>
</dbReference>
<organism evidence="11 12">
    <name type="scientific">Siminovitchia terrae</name>
    <name type="common">Bacillus terrae</name>
    <dbReference type="NCBI Taxonomy" id="1914933"/>
    <lineage>
        <taxon>Bacteria</taxon>
        <taxon>Bacillati</taxon>
        <taxon>Bacillota</taxon>
        <taxon>Bacilli</taxon>
        <taxon>Bacillales</taxon>
        <taxon>Bacillaceae</taxon>
        <taxon>Siminovitchia</taxon>
    </lineage>
</organism>
<keyword evidence="5" id="KW-0677">Repeat</keyword>
<evidence type="ECO:0000256" key="1">
    <source>
        <dbReference type="ARBA" id="ARBA00004202"/>
    </source>
</evidence>
<dbReference type="GO" id="GO:0005524">
    <property type="term" value="F:ATP binding"/>
    <property type="evidence" value="ECO:0007669"/>
    <property type="project" value="UniProtKB-KW"/>
</dbReference>
<keyword evidence="3" id="KW-1003">Cell membrane</keyword>
<dbReference type="PANTHER" id="PTHR43790">
    <property type="entry name" value="CARBOHYDRATE TRANSPORT ATP-BINDING PROTEIN MG119-RELATED"/>
    <property type="match status" value="1"/>
</dbReference>
<keyword evidence="6" id="KW-0547">Nucleotide-binding</keyword>
<dbReference type="FunFam" id="3.40.50.300:FF:000127">
    <property type="entry name" value="Ribose import ATP-binding protein RbsA"/>
    <property type="match status" value="1"/>
</dbReference>
<evidence type="ECO:0000256" key="9">
    <source>
        <dbReference type="ARBA" id="ARBA00023136"/>
    </source>
</evidence>
<evidence type="ECO:0000256" key="7">
    <source>
        <dbReference type="ARBA" id="ARBA00022840"/>
    </source>
</evidence>
<dbReference type="SMART" id="SM00382">
    <property type="entry name" value="AAA"/>
    <property type="match status" value="2"/>
</dbReference>
<evidence type="ECO:0000256" key="2">
    <source>
        <dbReference type="ARBA" id="ARBA00022448"/>
    </source>
</evidence>